<organism evidence="2 3">
    <name type="scientific">Lapidilactobacillus gannanensis</name>
    <dbReference type="NCBI Taxonomy" id="2486002"/>
    <lineage>
        <taxon>Bacteria</taxon>
        <taxon>Bacillati</taxon>
        <taxon>Bacillota</taxon>
        <taxon>Bacilli</taxon>
        <taxon>Lactobacillales</taxon>
        <taxon>Lactobacillaceae</taxon>
        <taxon>Lapidilactobacillus</taxon>
    </lineage>
</organism>
<proteinExistence type="predicted"/>
<accession>A0ABW4BRS3</accession>
<keyword evidence="3" id="KW-1185">Reference proteome</keyword>
<evidence type="ECO:0000313" key="3">
    <source>
        <dbReference type="Proteomes" id="UP001597191"/>
    </source>
</evidence>
<feature type="domain" description="Peptidase M16 C-terminal" evidence="1">
    <location>
        <begin position="246"/>
        <end position="357"/>
    </location>
</feature>
<comment type="caution">
    <text evidence="2">The sequence shown here is derived from an EMBL/GenBank/DDBJ whole genome shotgun (WGS) entry which is preliminary data.</text>
</comment>
<protein>
    <submittedName>
        <fullName evidence="2">Insulinase family protein</fullName>
    </submittedName>
</protein>
<dbReference type="InterPro" id="IPR007863">
    <property type="entry name" value="Peptidase_M16_C"/>
</dbReference>
<name>A0ABW4BRS3_9LACO</name>
<dbReference type="Pfam" id="PF05193">
    <property type="entry name" value="Peptidase_M16_C"/>
    <property type="match status" value="1"/>
</dbReference>
<dbReference type="EMBL" id="JBHTOH010000094">
    <property type="protein sequence ID" value="MFD1412162.1"/>
    <property type="molecule type" value="Genomic_DNA"/>
</dbReference>
<gene>
    <name evidence="2" type="ORF">ACFQ4R_11280</name>
</gene>
<sequence>MDNSTTNGVGILIQPTTKFQTNLIECHFFAKINQATFTELELLSRLLASGCQQYPQSEQLAAHLADLYGTNLQIIHRALGGYHDLMFRLAFVEPNTPQNYQQSNLQDVLALLQQLIFKPLLTVAAGAKAFKIERQAFTSELRDLQEDFEYQAFVQTKAAYFAQAKLPANYQTAASGSLTELAAITYSRLQTLYQQILDQWQVTLTVLTNDQQQWPWSQLLTQALPFKPRPVQITNNLALLTNVALQQTLRRPIPGQQSRLTLAYQVTGIHEPAEIQRFSLLTRILGGSEQSLLFQMFREKLGLVYDISASYDALNNWLLIETGLDRQNIELALTTIERAWQQIKSGKIPDSLIQLTQSEMISQRRLIVDSPQRLLNRTLLQTLQPAMQRSAANYAQAFATVDAAYLGQIAAQAQLRVTTIFQGQEATQA</sequence>
<evidence type="ECO:0000259" key="1">
    <source>
        <dbReference type="Pfam" id="PF05193"/>
    </source>
</evidence>
<dbReference type="Proteomes" id="UP001597191">
    <property type="component" value="Unassembled WGS sequence"/>
</dbReference>
<evidence type="ECO:0000313" key="2">
    <source>
        <dbReference type="EMBL" id="MFD1412162.1"/>
    </source>
</evidence>
<reference evidence="3" key="1">
    <citation type="journal article" date="2019" name="Int. J. Syst. Evol. Microbiol.">
        <title>The Global Catalogue of Microorganisms (GCM) 10K type strain sequencing project: providing services to taxonomists for standard genome sequencing and annotation.</title>
        <authorList>
            <consortium name="The Broad Institute Genomics Platform"/>
            <consortium name="The Broad Institute Genome Sequencing Center for Infectious Disease"/>
            <person name="Wu L."/>
            <person name="Ma J."/>
        </authorList>
    </citation>
    <scope>NUCLEOTIDE SEQUENCE [LARGE SCALE GENOMIC DNA]</scope>
    <source>
        <strain evidence="3">CCM 8937</strain>
    </source>
</reference>
<dbReference type="RefSeq" id="WP_125648170.1">
    <property type="nucleotide sequence ID" value="NZ_JBHTOH010000094.1"/>
</dbReference>
<dbReference type="SUPFAM" id="SSF63411">
    <property type="entry name" value="LuxS/MPP-like metallohydrolase"/>
    <property type="match status" value="2"/>
</dbReference>
<dbReference type="InterPro" id="IPR011249">
    <property type="entry name" value="Metalloenz_LuxS/M16"/>
</dbReference>
<dbReference type="Gene3D" id="3.30.830.10">
    <property type="entry name" value="Metalloenzyme, LuxS/M16 peptidase-like"/>
    <property type="match status" value="2"/>
</dbReference>